<organism evidence="6 7">
    <name type="scientific">Microlunatus flavus</name>
    <dbReference type="NCBI Taxonomy" id="1036181"/>
    <lineage>
        <taxon>Bacteria</taxon>
        <taxon>Bacillati</taxon>
        <taxon>Actinomycetota</taxon>
        <taxon>Actinomycetes</taxon>
        <taxon>Propionibacteriales</taxon>
        <taxon>Propionibacteriaceae</taxon>
        <taxon>Microlunatus</taxon>
    </lineage>
</organism>
<feature type="transmembrane region" description="Helical" evidence="5">
    <location>
        <begin position="101"/>
        <end position="117"/>
    </location>
</feature>
<evidence type="ECO:0000256" key="1">
    <source>
        <dbReference type="ARBA" id="ARBA00004141"/>
    </source>
</evidence>
<name>A0A1H9C8G4_9ACTN</name>
<dbReference type="GO" id="GO:0016020">
    <property type="term" value="C:membrane"/>
    <property type="evidence" value="ECO:0007669"/>
    <property type="project" value="UniProtKB-SubCell"/>
</dbReference>
<evidence type="ECO:0000256" key="2">
    <source>
        <dbReference type="ARBA" id="ARBA00022692"/>
    </source>
</evidence>
<evidence type="ECO:0000256" key="5">
    <source>
        <dbReference type="SAM" id="Phobius"/>
    </source>
</evidence>
<evidence type="ECO:0000256" key="4">
    <source>
        <dbReference type="ARBA" id="ARBA00023136"/>
    </source>
</evidence>
<evidence type="ECO:0000256" key="3">
    <source>
        <dbReference type="ARBA" id="ARBA00022989"/>
    </source>
</evidence>
<comment type="subcellular location">
    <subcellularLocation>
        <location evidence="1">Membrane</location>
        <topology evidence="1">Multi-pass membrane protein</topology>
    </subcellularLocation>
</comment>
<dbReference type="STRING" id="1036181.SAMN05421756_102111"/>
<evidence type="ECO:0000313" key="7">
    <source>
        <dbReference type="Proteomes" id="UP000198504"/>
    </source>
</evidence>
<protein>
    <submittedName>
        <fullName evidence="6">DoxX-like family protein</fullName>
    </submittedName>
</protein>
<gene>
    <name evidence="6" type="ORF">SAMN05421756_102111</name>
</gene>
<keyword evidence="7" id="KW-1185">Reference proteome</keyword>
<proteinExistence type="predicted"/>
<dbReference type="Pfam" id="PF13564">
    <property type="entry name" value="DoxX_2"/>
    <property type="match status" value="1"/>
</dbReference>
<reference evidence="7" key="1">
    <citation type="submission" date="2016-10" db="EMBL/GenBank/DDBJ databases">
        <authorList>
            <person name="Varghese N."/>
            <person name="Submissions S."/>
        </authorList>
    </citation>
    <scope>NUCLEOTIDE SEQUENCE [LARGE SCALE GENOMIC DNA]</scope>
    <source>
        <strain evidence="7">CGMCC 4.6856</strain>
    </source>
</reference>
<dbReference type="InterPro" id="IPR032808">
    <property type="entry name" value="DoxX"/>
</dbReference>
<evidence type="ECO:0000313" key="6">
    <source>
        <dbReference type="EMBL" id="SEP97429.1"/>
    </source>
</evidence>
<dbReference type="RefSeq" id="WP_091178046.1">
    <property type="nucleotide sequence ID" value="NZ_FOFA01000002.1"/>
</dbReference>
<dbReference type="Proteomes" id="UP000198504">
    <property type="component" value="Unassembled WGS sequence"/>
</dbReference>
<feature type="transmembrane region" description="Helical" evidence="5">
    <location>
        <begin position="75"/>
        <end position="95"/>
    </location>
</feature>
<keyword evidence="2 5" id="KW-0812">Transmembrane</keyword>
<sequence length="131" mass="13266">MPTQPRRSVAVTVLVWLARAALALTFLGAGASKLVGEPAMVTMFADIGAGQWLRFLVGALEVAGGVGVLVPRISALAAAGLALLMVGATATNLTVLGSPPWSPLVLLVLAALVAWAGRDRLVGRRAAATTA</sequence>
<feature type="transmembrane region" description="Helical" evidence="5">
    <location>
        <begin position="52"/>
        <end position="70"/>
    </location>
</feature>
<dbReference type="AlphaFoldDB" id="A0A1H9C8G4"/>
<keyword evidence="3 5" id="KW-1133">Transmembrane helix</keyword>
<accession>A0A1H9C8G4</accession>
<dbReference type="EMBL" id="FOFA01000002">
    <property type="protein sequence ID" value="SEP97429.1"/>
    <property type="molecule type" value="Genomic_DNA"/>
</dbReference>
<keyword evidence="4 5" id="KW-0472">Membrane</keyword>